<comment type="caution">
    <text evidence="2">The sequence shown here is derived from an EMBL/GenBank/DDBJ whole genome shotgun (WGS) entry which is preliminary data.</text>
</comment>
<keyword evidence="3" id="KW-1185">Reference proteome</keyword>
<dbReference type="RefSeq" id="WP_207829618.1">
    <property type="nucleotide sequence ID" value="NZ_CP088282.1"/>
</dbReference>
<proteinExistence type="predicted"/>
<evidence type="ECO:0000256" key="1">
    <source>
        <dbReference type="SAM" id="SignalP"/>
    </source>
</evidence>
<keyword evidence="1" id="KW-0732">Signal</keyword>
<gene>
    <name evidence="2" type="ORF">J4P68_00200</name>
</gene>
<sequence>MKLFILAAALLLSGNAFAEEYMFDQRPCPDQDSRVRPPRPNEWCDYVTKIKRCDGDMAERLFRQRREPAYLMSEVGPEQPRRLVCHKD</sequence>
<feature type="chain" id="PRO_5045481270" description="DUF3551 domain-containing protein" evidence="1">
    <location>
        <begin position="19"/>
        <end position="88"/>
    </location>
</feature>
<protein>
    <recommendedName>
        <fullName evidence="4">DUF3551 domain-containing protein</fullName>
    </recommendedName>
</protein>
<evidence type="ECO:0000313" key="2">
    <source>
        <dbReference type="EMBL" id="MBO1427856.1"/>
    </source>
</evidence>
<accession>A0ABS3M8Q8</accession>
<dbReference type="EMBL" id="JAGEPA010000001">
    <property type="protein sequence ID" value="MBO1427856.1"/>
    <property type="molecule type" value="Genomic_DNA"/>
</dbReference>
<evidence type="ECO:0000313" key="3">
    <source>
        <dbReference type="Proteomes" id="UP000692816"/>
    </source>
</evidence>
<feature type="signal peptide" evidence="1">
    <location>
        <begin position="1"/>
        <end position="18"/>
    </location>
</feature>
<dbReference type="Proteomes" id="UP000692816">
    <property type="component" value="Unassembled WGS sequence"/>
</dbReference>
<organism evidence="2 3">
    <name type="scientific">Bradyrhizobium quebecense</name>
    <dbReference type="NCBI Taxonomy" id="2748629"/>
    <lineage>
        <taxon>Bacteria</taxon>
        <taxon>Pseudomonadati</taxon>
        <taxon>Pseudomonadota</taxon>
        <taxon>Alphaproteobacteria</taxon>
        <taxon>Hyphomicrobiales</taxon>
        <taxon>Nitrobacteraceae</taxon>
        <taxon>Bradyrhizobium</taxon>
    </lineage>
</organism>
<reference evidence="2" key="1">
    <citation type="journal article" date="2021" name="Int. J. Syst. Evol. Microbiol.">
        <title>Bradyrhizobium septentrionale sp. nov. (sv. septentrionale) and Bradyrhizobium quebecense sp. nov. (sv. septentrionale) associated with legumes native to Canada possess rearranged symbiosis genes and numerous insertion sequences.</title>
        <authorList>
            <person name="Bromfield E.S.P."/>
            <person name="Cloutier S."/>
        </authorList>
    </citation>
    <scope>NUCLEOTIDE SEQUENCE</scope>
    <source>
        <strain evidence="2">12S5</strain>
    </source>
</reference>
<evidence type="ECO:0008006" key="4">
    <source>
        <dbReference type="Google" id="ProtNLM"/>
    </source>
</evidence>
<name>A0ABS3M8Q8_9BRAD</name>